<keyword evidence="10 14" id="KW-0239">DNA-directed DNA polymerase</keyword>
<evidence type="ECO:0000256" key="1">
    <source>
        <dbReference type="ARBA" id="ARBA00004123"/>
    </source>
</evidence>
<dbReference type="GO" id="GO:0008296">
    <property type="term" value="F:3'-5'-DNA exonuclease activity"/>
    <property type="evidence" value="ECO:0007669"/>
    <property type="project" value="TreeGrafter"/>
</dbReference>
<evidence type="ECO:0000256" key="8">
    <source>
        <dbReference type="ARBA" id="ARBA00022801"/>
    </source>
</evidence>
<dbReference type="GO" id="GO:0003887">
    <property type="term" value="F:DNA-directed DNA polymerase activity"/>
    <property type="evidence" value="ECO:0007669"/>
    <property type="project" value="UniProtKB-KW"/>
</dbReference>
<dbReference type="InterPro" id="IPR023211">
    <property type="entry name" value="DNA_pol_palm_dom_sf"/>
</dbReference>
<evidence type="ECO:0000256" key="3">
    <source>
        <dbReference type="ARBA" id="ARBA00022679"/>
    </source>
</evidence>
<dbReference type="GO" id="GO:0006297">
    <property type="term" value="P:nucleotide-excision repair, DNA gap filling"/>
    <property type="evidence" value="ECO:0007669"/>
    <property type="project" value="TreeGrafter"/>
</dbReference>
<dbReference type="PANTHER" id="PTHR10322">
    <property type="entry name" value="DNA POLYMERASE CATALYTIC SUBUNIT"/>
    <property type="match status" value="1"/>
</dbReference>
<evidence type="ECO:0000256" key="9">
    <source>
        <dbReference type="ARBA" id="ARBA00022839"/>
    </source>
</evidence>
<dbReference type="Pfam" id="PF03104">
    <property type="entry name" value="DNA_pol_B_exo1"/>
    <property type="match status" value="1"/>
</dbReference>
<dbReference type="InterPro" id="IPR012337">
    <property type="entry name" value="RNaseH-like_sf"/>
</dbReference>
<evidence type="ECO:0000256" key="13">
    <source>
        <dbReference type="ARBA" id="ARBA00049244"/>
    </source>
</evidence>
<evidence type="ECO:0000256" key="7">
    <source>
        <dbReference type="ARBA" id="ARBA00022723"/>
    </source>
</evidence>
<reference evidence="17 18" key="2">
    <citation type="submission" date="2018-11" db="EMBL/GenBank/DDBJ databases">
        <authorList>
            <consortium name="Pathogen Informatics"/>
        </authorList>
    </citation>
    <scope>NUCLEOTIDE SEQUENCE [LARGE SCALE GENOMIC DNA]</scope>
</reference>
<comment type="similarity">
    <text evidence="2 14">Belongs to the DNA polymerase type-B family.</text>
</comment>
<dbReference type="GO" id="GO:0046872">
    <property type="term" value="F:metal ion binding"/>
    <property type="evidence" value="ECO:0007669"/>
    <property type="project" value="UniProtKB-KW"/>
</dbReference>
<keyword evidence="5 14" id="KW-0235">DNA replication</keyword>
<dbReference type="InterPro" id="IPR042087">
    <property type="entry name" value="DNA_pol_B_thumb"/>
</dbReference>
<evidence type="ECO:0000256" key="12">
    <source>
        <dbReference type="ARBA" id="ARBA00023242"/>
    </source>
</evidence>
<dbReference type="FunFam" id="1.10.287.690:FF:000001">
    <property type="entry name" value="DNA polymerase"/>
    <property type="match status" value="1"/>
</dbReference>
<proteinExistence type="inferred from homology"/>
<dbReference type="InterPro" id="IPR006134">
    <property type="entry name" value="DNA-dir_DNA_pol_B_multi_dom"/>
</dbReference>
<dbReference type="WBParaSite" id="GPUH_0001271001-mRNA-1">
    <property type="protein sequence ID" value="GPUH_0001271001-mRNA-1"/>
    <property type="gene ID" value="GPUH_0001271001"/>
</dbReference>
<reference evidence="19" key="1">
    <citation type="submission" date="2016-06" db="UniProtKB">
        <authorList>
            <consortium name="WormBaseParasite"/>
        </authorList>
    </citation>
    <scope>IDENTIFICATION</scope>
</reference>
<evidence type="ECO:0000256" key="14">
    <source>
        <dbReference type="RuleBase" id="RU000442"/>
    </source>
</evidence>
<keyword evidence="8" id="KW-0378">Hydrolase</keyword>
<dbReference type="SUPFAM" id="SSF53098">
    <property type="entry name" value="Ribonuclease H-like"/>
    <property type="match status" value="1"/>
</dbReference>
<dbReference type="InterPro" id="IPR036397">
    <property type="entry name" value="RNaseH_sf"/>
</dbReference>
<feature type="domain" description="DNA-directed DNA polymerase family B exonuclease" evidence="16">
    <location>
        <begin position="108"/>
        <end position="253"/>
    </location>
</feature>
<dbReference type="Gene3D" id="3.30.342.10">
    <property type="entry name" value="DNA Polymerase, chain B, domain 1"/>
    <property type="match status" value="1"/>
</dbReference>
<dbReference type="Gene3D" id="1.10.287.690">
    <property type="entry name" value="Helix hairpin bin"/>
    <property type="match status" value="1"/>
</dbReference>
<comment type="catalytic activity">
    <reaction evidence="13 14">
        <text>DNA(n) + a 2'-deoxyribonucleoside 5'-triphosphate = DNA(n+1) + diphosphate</text>
        <dbReference type="Rhea" id="RHEA:22508"/>
        <dbReference type="Rhea" id="RHEA-COMP:17339"/>
        <dbReference type="Rhea" id="RHEA-COMP:17340"/>
        <dbReference type="ChEBI" id="CHEBI:33019"/>
        <dbReference type="ChEBI" id="CHEBI:61560"/>
        <dbReference type="ChEBI" id="CHEBI:173112"/>
        <dbReference type="EC" id="2.7.7.7"/>
    </reaction>
</comment>
<evidence type="ECO:0000256" key="2">
    <source>
        <dbReference type="ARBA" id="ARBA00005755"/>
    </source>
</evidence>
<dbReference type="AlphaFoldDB" id="A0A183DVF5"/>
<dbReference type="InterPro" id="IPR043502">
    <property type="entry name" value="DNA/RNA_pol_sf"/>
</dbReference>
<dbReference type="InterPro" id="IPR050240">
    <property type="entry name" value="DNA_pol_type-B"/>
</dbReference>
<keyword evidence="7" id="KW-0479">Metal-binding</keyword>
<keyword evidence="18" id="KW-1185">Reference proteome</keyword>
<keyword evidence="9" id="KW-0269">Exonuclease</keyword>
<dbReference type="Gene3D" id="1.10.132.60">
    <property type="entry name" value="DNA polymerase family B, C-terminal domain"/>
    <property type="match status" value="1"/>
</dbReference>
<dbReference type="Gene3D" id="3.90.1600.10">
    <property type="entry name" value="Palm domain of DNA polymerase"/>
    <property type="match status" value="1"/>
</dbReference>
<dbReference type="PANTHER" id="PTHR10322:SF23">
    <property type="entry name" value="DNA POLYMERASE DELTA CATALYTIC SUBUNIT"/>
    <property type="match status" value="1"/>
</dbReference>
<evidence type="ECO:0000313" key="17">
    <source>
        <dbReference type="EMBL" id="VDN20896.1"/>
    </source>
</evidence>
<keyword evidence="11 14" id="KW-0238">DNA-binding</keyword>
<dbReference type="GO" id="GO:0006287">
    <property type="term" value="P:base-excision repair, gap-filling"/>
    <property type="evidence" value="ECO:0007669"/>
    <property type="project" value="TreeGrafter"/>
</dbReference>
<dbReference type="EMBL" id="UYRT01079530">
    <property type="protein sequence ID" value="VDN20896.1"/>
    <property type="molecule type" value="Genomic_DNA"/>
</dbReference>
<evidence type="ECO:0000256" key="11">
    <source>
        <dbReference type="ARBA" id="ARBA00023125"/>
    </source>
</evidence>
<keyword evidence="12" id="KW-0539">Nucleus</keyword>
<dbReference type="Pfam" id="PF00136">
    <property type="entry name" value="DNA_pol_B"/>
    <property type="match status" value="2"/>
</dbReference>
<gene>
    <name evidence="17" type="ORF">GPUH_LOCUS12696</name>
</gene>
<organism evidence="19">
    <name type="scientific">Gongylonema pulchrum</name>
    <dbReference type="NCBI Taxonomy" id="637853"/>
    <lineage>
        <taxon>Eukaryota</taxon>
        <taxon>Metazoa</taxon>
        <taxon>Ecdysozoa</taxon>
        <taxon>Nematoda</taxon>
        <taxon>Chromadorea</taxon>
        <taxon>Rhabditida</taxon>
        <taxon>Spirurina</taxon>
        <taxon>Spiruromorpha</taxon>
        <taxon>Spiruroidea</taxon>
        <taxon>Gongylonematidae</taxon>
        <taxon>Gongylonema</taxon>
    </lineage>
</organism>
<dbReference type="GO" id="GO:0003677">
    <property type="term" value="F:DNA binding"/>
    <property type="evidence" value="ECO:0007669"/>
    <property type="project" value="UniProtKB-KW"/>
</dbReference>
<dbReference type="OrthoDB" id="2414538at2759"/>
<protein>
    <recommendedName>
        <fullName evidence="14">DNA polymerase</fullName>
        <ecNumber evidence="14">2.7.7.7</ecNumber>
    </recommendedName>
</protein>
<evidence type="ECO:0000256" key="5">
    <source>
        <dbReference type="ARBA" id="ARBA00022705"/>
    </source>
</evidence>
<dbReference type="SMART" id="SM00486">
    <property type="entry name" value="POLBc"/>
    <property type="match status" value="1"/>
</dbReference>
<evidence type="ECO:0000256" key="10">
    <source>
        <dbReference type="ARBA" id="ARBA00022932"/>
    </source>
</evidence>
<dbReference type="Proteomes" id="UP000271098">
    <property type="component" value="Unassembled WGS sequence"/>
</dbReference>
<evidence type="ECO:0000259" key="16">
    <source>
        <dbReference type="Pfam" id="PF03104"/>
    </source>
</evidence>
<evidence type="ECO:0000259" key="15">
    <source>
        <dbReference type="Pfam" id="PF00136"/>
    </source>
</evidence>
<sequence length="665" mass="75291">MLANEHEIDFQVVDVDYYMDNQDDVVIRLFGVTAGQNSVCVQVHGFVSYFYVLLESAFEEKHIEYAKKYLDNLIKSQLPTNIGISKHVEKLVVDLEIVQGANIYGYKENLNQNFLKVYCSIRNDDLVVHAPDSSPKWSSIAPLRILSFDIECTNRKGIFPEAHTDAVIQIANMVKVEGDNEPFIRNCFVIGETAPVIGSEIIVSKSEEEMLEVISFDPDLFTGYNIQNFDFPYIIERARTLKIENRATMLGRIVVQRDYKLRSYSLNSVSYHFLCEQKEDVDYSMIAELQNGNALSRRRLAVYCMKDAYLPLRLLQKLMSVINYIEMARVTGVPLDYLLSRGQQVKVLSQILRKAKSLNFFLPVIDAVQAEETYEGATVIEPIRGFYNVPIATLDFASLLAESDFEVTPSNNRFVKAHLRRGLLPQVLEDLLSARKRAKNELKNEQDPFRCMVLNGRQLALKISANSVYGFTGASVGKLPCLEISQSVTAFGRQMIDFTKNTVEEIYKKGYLDGKCPCDAQVIYGDTDSVMVKFGVKDIKSAMELGLHAATEVSKKFTPPIKLEFEKVYSPFLLITKKRYAGLYFTRPEKHDKIDCKGLETVRRDNCPLVSKVLSTCLEKMLLEGDATGALEHAKKVISDLLCNRIDISELIITKELTRSSNVSV</sequence>
<dbReference type="PROSITE" id="PS00116">
    <property type="entry name" value="DNA_POLYMERASE_B"/>
    <property type="match status" value="1"/>
</dbReference>
<evidence type="ECO:0000313" key="19">
    <source>
        <dbReference type="WBParaSite" id="GPUH_0001271001-mRNA-1"/>
    </source>
</evidence>
<keyword evidence="4 14" id="KW-0548">Nucleotidyltransferase</keyword>
<dbReference type="EC" id="2.7.7.7" evidence="14"/>
<dbReference type="GO" id="GO:0000166">
    <property type="term" value="F:nucleotide binding"/>
    <property type="evidence" value="ECO:0007669"/>
    <property type="project" value="InterPro"/>
</dbReference>
<accession>A0A183DVF5</accession>
<keyword evidence="6" id="KW-0540">Nuclease</keyword>
<dbReference type="InterPro" id="IPR006172">
    <property type="entry name" value="DNA-dir_DNA_pol_B"/>
</dbReference>
<dbReference type="Gene3D" id="3.30.420.10">
    <property type="entry name" value="Ribonuclease H-like superfamily/Ribonuclease H"/>
    <property type="match status" value="2"/>
</dbReference>
<keyword evidence="3 14" id="KW-0808">Transferase</keyword>
<evidence type="ECO:0000256" key="6">
    <source>
        <dbReference type="ARBA" id="ARBA00022722"/>
    </source>
</evidence>
<dbReference type="GO" id="GO:0045004">
    <property type="term" value="P:DNA replication proofreading"/>
    <property type="evidence" value="ECO:0007669"/>
    <property type="project" value="TreeGrafter"/>
</dbReference>
<evidence type="ECO:0000256" key="4">
    <source>
        <dbReference type="ARBA" id="ARBA00022695"/>
    </source>
</evidence>
<feature type="domain" description="DNA-directed DNA polymerase family B multifunctional" evidence="15">
    <location>
        <begin position="403"/>
        <end position="660"/>
    </location>
</feature>
<dbReference type="GO" id="GO:0043625">
    <property type="term" value="C:delta DNA polymerase complex"/>
    <property type="evidence" value="ECO:0007669"/>
    <property type="project" value="TreeGrafter"/>
</dbReference>
<dbReference type="InterPro" id="IPR017964">
    <property type="entry name" value="DNA-dir_DNA_pol_B_CS"/>
</dbReference>
<evidence type="ECO:0000313" key="18">
    <source>
        <dbReference type="Proteomes" id="UP000271098"/>
    </source>
</evidence>
<dbReference type="PRINTS" id="PR00106">
    <property type="entry name" value="DNAPOLB"/>
</dbReference>
<name>A0A183DVF5_9BILA</name>
<feature type="domain" description="DNA-directed DNA polymerase family B multifunctional" evidence="15">
    <location>
        <begin position="333"/>
        <end position="399"/>
    </location>
</feature>
<comment type="subcellular location">
    <subcellularLocation>
        <location evidence="1">Nucleus</location>
    </subcellularLocation>
</comment>
<dbReference type="InterPro" id="IPR006133">
    <property type="entry name" value="DNA-dir_DNA_pol_B_exonuc"/>
</dbReference>
<dbReference type="SUPFAM" id="SSF56672">
    <property type="entry name" value="DNA/RNA polymerases"/>
    <property type="match status" value="1"/>
</dbReference>